<evidence type="ECO:0000256" key="1">
    <source>
        <dbReference type="SAM" id="Phobius"/>
    </source>
</evidence>
<comment type="caution">
    <text evidence="2">The sequence shown here is derived from an EMBL/GenBank/DDBJ whole genome shotgun (WGS) entry which is preliminary data.</text>
</comment>
<keyword evidence="1" id="KW-0812">Transmembrane</keyword>
<proteinExistence type="predicted"/>
<sequence>MQYVISILIATVIAALAGWLIQRDSHQKSLTILTVAVIVAFSVVATGALNYVAKHPSNILNWMINGETGEAVEHDLDGATLTLEDSWTVSSFDDLTAIGKLFQNFSREGDEDLEGEWLILSPDEDPAILYCYDNEATTIQLSDLREALEEDENMTVESIEFHGIPAVEGTAQNPEKEDSIDYKQICFIANDKCYELVVYHDKDDAAERIAQKILDGLSF</sequence>
<protein>
    <recommendedName>
        <fullName evidence="4">DUF4367 domain-containing protein</fullName>
    </recommendedName>
</protein>
<keyword evidence="1" id="KW-1133">Transmembrane helix</keyword>
<evidence type="ECO:0000313" key="3">
    <source>
        <dbReference type="Proteomes" id="UP000644115"/>
    </source>
</evidence>
<keyword evidence="1" id="KW-0472">Membrane</keyword>
<evidence type="ECO:0008006" key="4">
    <source>
        <dbReference type="Google" id="ProtNLM"/>
    </source>
</evidence>
<accession>A0A923NCZ8</accession>
<dbReference type="RefSeq" id="WP_249287161.1">
    <property type="nucleotide sequence ID" value="NZ_JACRWC010000093.1"/>
</dbReference>
<feature type="transmembrane region" description="Helical" evidence="1">
    <location>
        <begin position="33"/>
        <end position="53"/>
    </location>
</feature>
<dbReference type="AlphaFoldDB" id="A0A923NCZ8"/>
<gene>
    <name evidence="2" type="ORF">H8876_07170</name>
</gene>
<name>A0A923NCZ8_9FIRM</name>
<evidence type="ECO:0000313" key="2">
    <source>
        <dbReference type="EMBL" id="MBC5999779.1"/>
    </source>
</evidence>
<dbReference type="EMBL" id="JACRWC010000093">
    <property type="protein sequence ID" value="MBC5999779.1"/>
    <property type="molecule type" value="Genomic_DNA"/>
</dbReference>
<dbReference type="Proteomes" id="UP000644115">
    <property type="component" value="Unassembled WGS sequence"/>
</dbReference>
<reference evidence="2" key="1">
    <citation type="submission" date="2020-08" db="EMBL/GenBank/DDBJ databases">
        <authorList>
            <person name="Liu C."/>
            <person name="Sun Q."/>
        </authorList>
    </citation>
    <scope>NUCLEOTIDE SEQUENCE</scope>
    <source>
        <strain evidence="2">BX16</strain>
    </source>
</reference>
<keyword evidence="3" id="KW-1185">Reference proteome</keyword>
<organism evidence="2 3">
    <name type="scientific">Lentihominibacter faecis</name>
    <dbReference type="NCBI Taxonomy" id="2764712"/>
    <lineage>
        <taxon>Bacteria</taxon>
        <taxon>Bacillati</taxon>
        <taxon>Bacillota</taxon>
        <taxon>Clostridia</taxon>
        <taxon>Peptostreptococcales</taxon>
        <taxon>Anaerovoracaceae</taxon>
        <taxon>Lentihominibacter</taxon>
    </lineage>
</organism>